<dbReference type="GO" id="GO:0004519">
    <property type="term" value="F:endonuclease activity"/>
    <property type="evidence" value="ECO:0007669"/>
    <property type="project" value="UniProtKB-KW"/>
</dbReference>
<feature type="non-terminal residue" evidence="10">
    <location>
        <position position="1"/>
    </location>
</feature>
<dbReference type="CDD" id="cd01647">
    <property type="entry name" value="RT_LTR"/>
    <property type="match status" value="1"/>
</dbReference>
<sequence length="492" mass="54849">EDLEGNVAVHPKIPISTTAKVSIEDLQVGDSRSATPEEIEKLRQIIWKKRHPLIGKGNTLPPAAKGVVCDIDVGNAKPIALRTRKVPTRSREKVAVLIKDLLEAEIIRPSTSPWASPIVIVRESNRVDIRLCIDYKLVNSLTRLMVYPMPLISDLVENIDKELCRMLFGLKSAPQFYQRLVDNALYGFLKISRTSDNRATTDVYQTGIADDPDRGAVVENLLEACDKWNLSIGVALSFWGMDKVGYLGHRVAFGGLEANPQAPKSLTDLPFPGLLRSMDSFLVSLNYYGRFIEGYAIYIMDQNDPIARDHDTPEPQLVGPLDERRTLKTNELNYNVTETEVLALLRILDLYYNVLVGGKIRTLTRHFTLAWLFKSTGLQGCLGQWSALLASWTLEITEFTKGEDEILGAIAASITPRAKVDDALTEIAPRKEPKRRIQAPIPTVDREEVRFDGSARVKRGGGAFSAIVWSLPAWEVVKARSDYPESLTVNEA</sequence>
<keyword evidence="3" id="KW-0548">Nucleotidyltransferase</keyword>
<dbReference type="GO" id="GO:0004190">
    <property type="term" value="F:aspartic-type endopeptidase activity"/>
    <property type="evidence" value="ECO:0007669"/>
    <property type="project" value="UniProtKB-KW"/>
</dbReference>
<evidence type="ECO:0000256" key="6">
    <source>
        <dbReference type="ARBA" id="ARBA00022759"/>
    </source>
</evidence>
<proteinExistence type="predicted"/>
<accession>A0A225V5K5</accession>
<dbReference type="InterPro" id="IPR051320">
    <property type="entry name" value="Viral_Replic_Matur_Polypro"/>
</dbReference>
<keyword evidence="1" id="KW-0645">Protease</keyword>
<evidence type="ECO:0000256" key="1">
    <source>
        <dbReference type="ARBA" id="ARBA00022670"/>
    </source>
</evidence>
<evidence type="ECO:0000256" key="7">
    <source>
        <dbReference type="ARBA" id="ARBA00022801"/>
    </source>
</evidence>
<keyword evidence="4" id="KW-0540">Nuclease</keyword>
<dbReference type="AlphaFoldDB" id="A0A225V5K5"/>
<keyword evidence="8 10" id="KW-0695">RNA-directed DNA polymerase</keyword>
<evidence type="ECO:0000259" key="9">
    <source>
        <dbReference type="Pfam" id="PF17917"/>
    </source>
</evidence>
<reference evidence="11" key="1">
    <citation type="submission" date="2017-03" db="EMBL/GenBank/DDBJ databases">
        <title>Phytopthora megakarya and P. palmivora, two closely related causual agents of cacao black pod achieved similar genome size and gene model numbers by different mechanisms.</title>
        <authorList>
            <person name="Ali S."/>
            <person name="Shao J."/>
            <person name="Larry D.J."/>
            <person name="Kronmiller B."/>
            <person name="Shen D."/>
            <person name="Strem M.D."/>
            <person name="Melnick R.L."/>
            <person name="Guiltinan M.J."/>
            <person name="Tyler B.M."/>
            <person name="Meinhardt L.W."/>
            <person name="Bailey B.A."/>
        </authorList>
    </citation>
    <scope>NUCLEOTIDE SEQUENCE [LARGE SCALE GENOMIC DNA]</scope>
    <source>
        <strain evidence="11">zdho120</strain>
    </source>
</reference>
<comment type="caution">
    <text evidence="10">The sequence shown here is derived from an EMBL/GenBank/DDBJ whole genome shotgun (WGS) entry which is preliminary data.</text>
</comment>
<keyword evidence="5" id="KW-0064">Aspartyl protease</keyword>
<gene>
    <name evidence="10" type="ORF">PHMEG_00028180</name>
</gene>
<organism evidence="10 11">
    <name type="scientific">Phytophthora megakarya</name>
    <dbReference type="NCBI Taxonomy" id="4795"/>
    <lineage>
        <taxon>Eukaryota</taxon>
        <taxon>Sar</taxon>
        <taxon>Stramenopiles</taxon>
        <taxon>Oomycota</taxon>
        <taxon>Peronosporomycetes</taxon>
        <taxon>Peronosporales</taxon>
        <taxon>Peronosporaceae</taxon>
        <taxon>Phytophthora</taxon>
    </lineage>
</organism>
<name>A0A225V5K5_9STRA</name>
<protein>
    <submittedName>
        <fullName evidence="10">Reverse transcriptase</fullName>
    </submittedName>
</protein>
<evidence type="ECO:0000256" key="8">
    <source>
        <dbReference type="ARBA" id="ARBA00022918"/>
    </source>
</evidence>
<dbReference type="Proteomes" id="UP000198211">
    <property type="component" value="Unassembled WGS sequence"/>
</dbReference>
<dbReference type="SUPFAM" id="SSF56672">
    <property type="entry name" value="DNA/RNA polymerases"/>
    <property type="match status" value="1"/>
</dbReference>
<keyword evidence="11" id="KW-1185">Reference proteome</keyword>
<evidence type="ECO:0000256" key="4">
    <source>
        <dbReference type="ARBA" id="ARBA00022722"/>
    </source>
</evidence>
<evidence type="ECO:0000313" key="10">
    <source>
        <dbReference type="EMBL" id="OWZ00592.1"/>
    </source>
</evidence>
<evidence type="ECO:0000256" key="2">
    <source>
        <dbReference type="ARBA" id="ARBA00022679"/>
    </source>
</evidence>
<keyword evidence="7" id="KW-0378">Hydrolase</keyword>
<evidence type="ECO:0000256" key="3">
    <source>
        <dbReference type="ARBA" id="ARBA00022695"/>
    </source>
</evidence>
<dbReference type="InterPro" id="IPR043502">
    <property type="entry name" value="DNA/RNA_pol_sf"/>
</dbReference>
<dbReference type="EMBL" id="NBNE01007490">
    <property type="protein sequence ID" value="OWZ00592.1"/>
    <property type="molecule type" value="Genomic_DNA"/>
</dbReference>
<evidence type="ECO:0000313" key="11">
    <source>
        <dbReference type="Proteomes" id="UP000198211"/>
    </source>
</evidence>
<dbReference type="InterPro" id="IPR041373">
    <property type="entry name" value="RT_RNaseH"/>
</dbReference>
<dbReference type="OrthoDB" id="124264at2759"/>
<dbReference type="GO" id="GO:0003964">
    <property type="term" value="F:RNA-directed DNA polymerase activity"/>
    <property type="evidence" value="ECO:0007669"/>
    <property type="project" value="UniProtKB-KW"/>
</dbReference>
<dbReference type="GO" id="GO:0006508">
    <property type="term" value="P:proteolysis"/>
    <property type="evidence" value="ECO:0007669"/>
    <property type="project" value="UniProtKB-KW"/>
</dbReference>
<dbReference type="Gene3D" id="3.10.10.10">
    <property type="entry name" value="HIV Type 1 Reverse Transcriptase, subunit A, domain 1"/>
    <property type="match status" value="1"/>
</dbReference>
<dbReference type="PANTHER" id="PTHR33064:SF37">
    <property type="entry name" value="RIBONUCLEASE H"/>
    <property type="match status" value="1"/>
</dbReference>
<dbReference type="Pfam" id="PF17917">
    <property type="entry name" value="RT_RNaseH"/>
    <property type="match status" value="1"/>
</dbReference>
<evidence type="ECO:0000256" key="5">
    <source>
        <dbReference type="ARBA" id="ARBA00022750"/>
    </source>
</evidence>
<feature type="domain" description="Reverse transcriptase RNase H-like" evidence="9">
    <location>
        <begin position="325"/>
        <end position="390"/>
    </location>
</feature>
<dbReference type="PANTHER" id="PTHR33064">
    <property type="entry name" value="POL PROTEIN"/>
    <property type="match status" value="1"/>
</dbReference>
<keyword evidence="6" id="KW-0255">Endonuclease</keyword>
<keyword evidence="2" id="KW-0808">Transferase</keyword>